<dbReference type="OrthoDB" id="406282at2759"/>
<comment type="caution">
    <text evidence="2">The sequence shown here is derived from an EMBL/GenBank/DDBJ whole genome shotgun (WGS) entry which is preliminary data.</text>
</comment>
<feature type="compositionally biased region" description="Acidic residues" evidence="1">
    <location>
        <begin position="193"/>
        <end position="205"/>
    </location>
</feature>
<evidence type="ECO:0000313" key="3">
    <source>
        <dbReference type="Proteomes" id="UP000604046"/>
    </source>
</evidence>
<feature type="region of interest" description="Disordered" evidence="1">
    <location>
        <begin position="189"/>
        <end position="208"/>
    </location>
</feature>
<gene>
    <name evidence="2" type="primary">Slc9a8</name>
    <name evidence="2" type="ORF">SNAT2548_LOCUS30977</name>
</gene>
<protein>
    <submittedName>
        <fullName evidence="2">Slc9a8 protein</fullName>
    </submittedName>
</protein>
<organism evidence="2 3">
    <name type="scientific">Symbiodinium natans</name>
    <dbReference type="NCBI Taxonomy" id="878477"/>
    <lineage>
        <taxon>Eukaryota</taxon>
        <taxon>Sar</taxon>
        <taxon>Alveolata</taxon>
        <taxon>Dinophyceae</taxon>
        <taxon>Suessiales</taxon>
        <taxon>Symbiodiniaceae</taxon>
        <taxon>Symbiodinium</taxon>
    </lineage>
</organism>
<evidence type="ECO:0000313" key="2">
    <source>
        <dbReference type="EMBL" id="CAE7551561.1"/>
    </source>
</evidence>
<dbReference type="EMBL" id="CAJNDS010002634">
    <property type="protein sequence ID" value="CAE7551561.1"/>
    <property type="molecule type" value="Genomic_DNA"/>
</dbReference>
<sequence>MLDSARKVVHGFLNRPGIQQMRELDQNFYVVLTIQSFKRGLPLLPVRSANGEDVTRIDAGHSMGLTSWIRYDPAMLGSQSFYLSEYLTLFAESIGQSLKAYQTLDGQELLYFQCAVRYKDWSRVREHVRNAYLLQKTAYRRANGGAQAPGLVEATAPKFCQEDVLSALADRIRATEEAQRQQKIQVRNTFIEQSEDSGTDDEDDDQLARRNGCRHRTAMHLRMSRCVRA</sequence>
<proteinExistence type="predicted"/>
<accession>A0A812TVX0</accession>
<name>A0A812TVX0_9DINO</name>
<dbReference type="Proteomes" id="UP000604046">
    <property type="component" value="Unassembled WGS sequence"/>
</dbReference>
<keyword evidence="3" id="KW-1185">Reference proteome</keyword>
<reference evidence="2" key="1">
    <citation type="submission" date="2021-02" db="EMBL/GenBank/DDBJ databases">
        <authorList>
            <person name="Dougan E. K."/>
            <person name="Rhodes N."/>
            <person name="Thang M."/>
            <person name="Chan C."/>
        </authorList>
    </citation>
    <scope>NUCLEOTIDE SEQUENCE</scope>
</reference>
<evidence type="ECO:0000256" key="1">
    <source>
        <dbReference type="SAM" id="MobiDB-lite"/>
    </source>
</evidence>
<dbReference type="AlphaFoldDB" id="A0A812TVX0"/>